<feature type="disulfide bond" evidence="9">
    <location>
        <begin position="136"/>
        <end position="145"/>
    </location>
</feature>
<comment type="subcellular location">
    <subcellularLocation>
        <location evidence="1">Secreted</location>
    </subcellularLocation>
</comment>
<dbReference type="SUPFAM" id="SSF57196">
    <property type="entry name" value="EGF/Laminin"/>
    <property type="match status" value="1"/>
</dbReference>
<dbReference type="Pfam" id="PF00089">
    <property type="entry name" value="Trypsin"/>
    <property type="match status" value="1"/>
</dbReference>
<dbReference type="InterPro" id="IPR001881">
    <property type="entry name" value="EGF-like_Ca-bd_dom"/>
</dbReference>
<evidence type="ECO:0000256" key="5">
    <source>
        <dbReference type="ARBA" id="ARBA00022737"/>
    </source>
</evidence>
<evidence type="ECO:0000256" key="3">
    <source>
        <dbReference type="ARBA" id="ARBA00022525"/>
    </source>
</evidence>
<keyword evidence="6" id="KW-0106">Calcium</keyword>
<dbReference type="Ensembl" id="ENSMALT00000002456.1">
    <property type="protein sequence ID" value="ENSMALP00000002392.1"/>
    <property type="gene ID" value="ENSMALG00000001793.1"/>
</dbReference>
<dbReference type="GO" id="GO:0004252">
    <property type="term" value="F:serine-type endopeptidase activity"/>
    <property type="evidence" value="ECO:0007669"/>
    <property type="project" value="InterPro"/>
</dbReference>
<dbReference type="PROSITE" id="PS00010">
    <property type="entry name" value="ASX_HYDROXYL"/>
    <property type="match status" value="1"/>
</dbReference>
<dbReference type="GO" id="GO:0006508">
    <property type="term" value="P:proteolysis"/>
    <property type="evidence" value="ECO:0007669"/>
    <property type="project" value="InterPro"/>
</dbReference>
<dbReference type="PROSITE" id="PS00022">
    <property type="entry name" value="EGF_1"/>
    <property type="match status" value="1"/>
</dbReference>
<dbReference type="Pfam" id="PF12662">
    <property type="entry name" value="cEGF"/>
    <property type="match status" value="1"/>
</dbReference>
<dbReference type="SMART" id="SM00069">
    <property type="entry name" value="GLA"/>
    <property type="match status" value="1"/>
</dbReference>
<dbReference type="Gene3D" id="4.10.740.10">
    <property type="entry name" value="Coagulation Factor IX"/>
    <property type="match status" value="1"/>
</dbReference>
<dbReference type="InterPro" id="IPR050442">
    <property type="entry name" value="Peptidase_S1_coag_factors"/>
</dbReference>
<evidence type="ECO:0000256" key="8">
    <source>
        <dbReference type="ARBA" id="ARBA00023180"/>
    </source>
</evidence>
<dbReference type="GO" id="GO:0005615">
    <property type="term" value="C:extracellular space"/>
    <property type="evidence" value="ECO:0007669"/>
    <property type="project" value="TreeGrafter"/>
</dbReference>
<protein>
    <submittedName>
        <fullName evidence="14">Uncharacterized protein</fullName>
    </submittedName>
</protein>
<evidence type="ECO:0000313" key="14">
    <source>
        <dbReference type="Ensembl" id="ENSMALP00000002392.1"/>
    </source>
</evidence>
<keyword evidence="7 9" id="KW-1015">Disulfide bond</keyword>
<feature type="domain" description="EGF-like" evidence="11">
    <location>
        <begin position="110"/>
        <end position="146"/>
    </location>
</feature>
<evidence type="ECO:0000256" key="4">
    <source>
        <dbReference type="ARBA" id="ARBA00022536"/>
    </source>
</evidence>
<keyword evidence="4 9" id="KW-0245">EGF-like domain</keyword>
<dbReference type="STRING" id="43700.ENSMALP00000002392"/>
<evidence type="ECO:0000256" key="10">
    <source>
        <dbReference type="SAM" id="MobiDB-lite"/>
    </source>
</evidence>
<dbReference type="InterPro" id="IPR009003">
    <property type="entry name" value="Peptidase_S1_PA"/>
</dbReference>
<dbReference type="InterPro" id="IPR017857">
    <property type="entry name" value="Coagulation_fac-like_Gla_dom"/>
</dbReference>
<keyword evidence="5" id="KW-0677">Repeat</keyword>
<evidence type="ECO:0000256" key="7">
    <source>
        <dbReference type="ARBA" id="ARBA00023157"/>
    </source>
</evidence>
<feature type="region of interest" description="Disordered" evidence="10">
    <location>
        <begin position="474"/>
        <end position="515"/>
    </location>
</feature>
<dbReference type="PROSITE" id="PS50026">
    <property type="entry name" value="EGF_3"/>
    <property type="match status" value="1"/>
</dbReference>
<dbReference type="PROSITE" id="PS00011">
    <property type="entry name" value="GLA_1"/>
    <property type="match status" value="1"/>
</dbReference>
<feature type="compositionally biased region" description="Low complexity" evidence="10">
    <location>
        <begin position="474"/>
        <end position="487"/>
    </location>
</feature>
<evidence type="ECO:0000259" key="12">
    <source>
        <dbReference type="PROSITE" id="PS50240"/>
    </source>
</evidence>
<dbReference type="PRINTS" id="PR00722">
    <property type="entry name" value="CHYMOTRYPSIN"/>
</dbReference>
<dbReference type="PRINTS" id="PR00001">
    <property type="entry name" value="GLABLOOD"/>
</dbReference>
<dbReference type="InterPro" id="IPR026823">
    <property type="entry name" value="cEGF"/>
</dbReference>
<dbReference type="InterPro" id="IPR035972">
    <property type="entry name" value="GLA-like_dom_SF"/>
</dbReference>
<accession>A0A3Q3IE48</accession>
<sequence length="584" mass="64715">MCVFVWVCGCSEVSVMAVNIMTVCCRAYVLFLYLLHCFLHVLSQGEGFHQAPPAHSMFLRSRRANMFLLEEILQGNLERECYEELCNFEEAREYFEDTKKTIDFWVFYIDGDQCQPNPCLHGGNCTDKVGGFYCSCTSPHYGPVCEKGAPKNLKRPLPTPHVTWPGVPEITECPTEGPTACHQLCTASRNSFTCSCLPGFKLQSDKRTCLPQVEFPCGRLPGRFNNTASICHHGKCPWQVSLLNSKAVEVCGGVVLGQRTILTAAHCLLDSESNPSPSNFFVATGNDKILVPVQALYVHDRYRADHHDNDLALLELANPLPFSSALTHLCLPTKDFSENILMHSGRTGVVEQQGGRPNQDLVYMMLDECRIQLNVSHPLTNKMFCMRRQNGAQKSPDGQMGSQNDSEGRTNVLSGKRTEAQRQQSGPVWNHYGGKRLTEPLGNQNVAQRNLTQPPETQNGTQGGLDGHIMNRRQNQTQRSQTGTQGTPNGAENHKGSITQNGTKLRSEGSVRRCGGMLPGSPVATVEQGTAFLTGLMISSSAGCDGDDSLVFTKLSRYLNWIKLRLKVAEDRMSSRFSEHPENH</sequence>
<keyword evidence="15" id="KW-1185">Reference proteome</keyword>
<evidence type="ECO:0000256" key="6">
    <source>
        <dbReference type="ARBA" id="ARBA00022837"/>
    </source>
</evidence>
<dbReference type="SUPFAM" id="SSF57630">
    <property type="entry name" value="GLA-domain"/>
    <property type="match status" value="1"/>
</dbReference>
<feature type="domain" description="Peptidase S1" evidence="12">
    <location>
        <begin position="219"/>
        <end position="567"/>
    </location>
</feature>
<keyword evidence="3" id="KW-0964">Secreted</keyword>
<dbReference type="FunFam" id="4.10.740.10:FF:000001">
    <property type="entry name" value="vitamin K-dependent protein S"/>
    <property type="match status" value="1"/>
</dbReference>
<dbReference type="Gene3D" id="2.40.10.10">
    <property type="entry name" value="Trypsin-like serine proteases"/>
    <property type="match status" value="2"/>
</dbReference>
<feature type="domain" description="Gla" evidence="13">
    <location>
        <begin position="64"/>
        <end position="110"/>
    </location>
</feature>
<feature type="compositionally biased region" description="Polar residues" evidence="10">
    <location>
        <begin position="400"/>
        <end position="410"/>
    </location>
</feature>
<reference evidence="14" key="1">
    <citation type="submission" date="2025-08" db="UniProtKB">
        <authorList>
            <consortium name="Ensembl"/>
        </authorList>
    </citation>
    <scope>IDENTIFICATION</scope>
</reference>
<dbReference type="Pfam" id="PF00594">
    <property type="entry name" value="Gla"/>
    <property type="match status" value="1"/>
</dbReference>
<evidence type="ECO:0000313" key="15">
    <source>
        <dbReference type="Proteomes" id="UP000261600"/>
    </source>
</evidence>
<dbReference type="InterPro" id="IPR043504">
    <property type="entry name" value="Peptidase_S1_PA_chymotrypsin"/>
</dbReference>
<dbReference type="PANTHER" id="PTHR24278">
    <property type="entry name" value="COAGULATION FACTOR"/>
    <property type="match status" value="1"/>
</dbReference>
<evidence type="ECO:0000256" key="2">
    <source>
        <dbReference type="ARBA" id="ARBA00022479"/>
    </source>
</evidence>
<dbReference type="GO" id="GO:0005509">
    <property type="term" value="F:calcium ion binding"/>
    <property type="evidence" value="ECO:0007669"/>
    <property type="project" value="InterPro"/>
</dbReference>
<comment type="caution">
    <text evidence="9">Lacks conserved residue(s) required for the propagation of feature annotation.</text>
</comment>
<dbReference type="AlphaFoldDB" id="A0A3Q3IE48"/>
<dbReference type="PROSITE" id="PS00134">
    <property type="entry name" value="TRYPSIN_HIS"/>
    <property type="match status" value="1"/>
</dbReference>
<dbReference type="InterPro" id="IPR018114">
    <property type="entry name" value="TRYPSIN_HIS"/>
</dbReference>
<keyword evidence="2" id="KW-0301">Gamma-carboxyglutamic acid</keyword>
<organism evidence="14 15">
    <name type="scientific">Monopterus albus</name>
    <name type="common">Swamp eel</name>
    <dbReference type="NCBI Taxonomy" id="43700"/>
    <lineage>
        <taxon>Eukaryota</taxon>
        <taxon>Metazoa</taxon>
        <taxon>Chordata</taxon>
        <taxon>Craniata</taxon>
        <taxon>Vertebrata</taxon>
        <taxon>Euteleostomi</taxon>
        <taxon>Actinopterygii</taxon>
        <taxon>Neopterygii</taxon>
        <taxon>Teleostei</taxon>
        <taxon>Neoteleostei</taxon>
        <taxon>Acanthomorphata</taxon>
        <taxon>Anabantaria</taxon>
        <taxon>Synbranchiformes</taxon>
        <taxon>Synbranchidae</taxon>
        <taxon>Monopterus</taxon>
    </lineage>
</organism>
<dbReference type="PROSITE" id="PS50998">
    <property type="entry name" value="GLA_2"/>
    <property type="match status" value="1"/>
</dbReference>
<dbReference type="Gene3D" id="2.10.25.10">
    <property type="entry name" value="Laminin"/>
    <property type="match status" value="2"/>
</dbReference>
<name>A0A3Q3IE48_MONAL</name>
<dbReference type="InterPro" id="IPR018097">
    <property type="entry name" value="EGF_Ca-bd_CS"/>
</dbReference>
<feature type="region of interest" description="Disordered" evidence="10">
    <location>
        <begin position="391"/>
        <end position="410"/>
    </location>
</feature>
<dbReference type="PANTHER" id="PTHR24278:SF35">
    <property type="entry name" value="PROTEIN Z, VITAMIN K-DEPENDENT PLASMA GLYCOPROTEIN B"/>
    <property type="match status" value="1"/>
</dbReference>
<dbReference type="CDD" id="cd00054">
    <property type="entry name" value="EGF_CA"/>
    <property type="match status" value="1"/>
</dbReference>
<reference evidence="14" key="2">
    <citation type="submission" date="2025-09" db="UniProtKB">
        <authorList>
            <consortium name="Ensembl"/>
        </authorList>
    </citation>
    <scope>IDENTIFICATION</scope>
</reference>
<dbReference type="InterPro" id="IPR001314">
    <property type="entry name" value="Peptidase_S1A"/>
</dbReference>
<feature type="region of interest" description="Disordered" evidence="10">
    <location>
        <begin position="415"/>
        <end position="440"/>
    </location>
</feature>
<dbReference type="InterPro" id="IPR000742">
    <property type="entry name" value="EGF"/>
</dbReference>
<dbReference type="SMART" id="SM00181">
    <property type="entry name" value="EGF"/>
    <property type="match status" value="2"/>
</dbReference>
<proteinExistence type="predicted"/>
<keyword evidence="8" id="KW-0325">Glycoprotein</keyword>
<evidence type="ECO:0000259" key="13">
    <source>
        <dbReference type="PROSITE" id="PS50998"/>
    </source>
</evidence>
<dbReference type="SMART" id="SM00179">
    <property type="entry name" value="EGF_CA"/>
    <property type="match status" value="2"/>
</dbReference>
<dbReference type="InterPro" id="IPR000294">
    <property type="entry name" value="GLA_domain"/>
</dbReference>
<evidence type="ECO:0000256" key="9">
    <source>
        <dbReference type="PROSITE-ProRule" id="PRU00076"/>
    </source>
</evidence>
<dbReference type="InterPro" id="IPR001254">
    <property type="entry name" value="Trypsin_dom"/>
</dbReference>
<dbReference type="SMART" id="SM00020">
    <property type="entry name" value="Tryp_SPc"/>
    <property type="match status" value="1"/>
</dbReference>
<dbReference type="Proteomes" id="UP000261600">
    <property type="component" value="Unplaced"/>
</dbReference>
<dbReference type="PROSITE" id="PS50240">
    <property type="entry name" value="TRYPSIN_DOM"/>
    <property type="match status" value="1"/>
</dbReference>
<dbReference type="InterPro" id="IPR000152">
    <property type="entry name" value="EGF-type_Asp/Asn_hydroxyl_site"/>
</dbReference>
<dbReference type="PROSITE" id="PS01187">
    <property type="entry name" value="EGF_CA"/>
    <property type="match status" value="1"/>
</dbReference>
<dbReference type="SUPFAM" id="SSF50494">
    <property type="entry name" value="Trypsin-like serine proteases"/>
    <property type="match status" value="1"/>
</dbReference>
<evidence type="ECO:0000256" key="1">
    <source>
        <dbReference type="ARBA" id="ARBA00004613"/>
    </source>
</evidence>
<evidence type="ECO:0000259" key="11">
    <source>
        <dbReference type="PROSITE" id="PS50026"/>
    </source>
</evidence>